<dbReference type="InterPro" id="IPR023186">
    <property type="entry name" value="IUNH"/>
</dbReference>
<keyword evidence="1 4" id="KW-0378">Hydrolase</keyword>
<dbReference type="SUPFAM" id="SSF53590">
    <property type="entry name" value="Nucleoside hydrolase"/>
    <property type="match status" value="1"/>
</dbReference>
<organism evidence="4 5">
    <name type="scientific">Raoultella planticola</name>
    <name type="common">Klebsiella planticola</name>
    <dbReference type="NCBI Taxonomy" id="575"/>
    <lineage>
        <taxon>Bacteria</taxon>
        <taxon>Pseudomonadati</taxon>
        <taxon>Pseudomonadota</taxon>
        <taxon>Gammaproteobacteria</taxon>
        <taxon>Enterobacterales</taxon>
        <taxon>Enterobacteriaceae</taxon>
        <taxon>Klebsiella/Raoultella group</taxon>
        <taxon>Raoultella</taxon>
    </lineage>
</organism>
<evidence type="ECO:0000256" key="1">
    <source>
        <dbReference type="ARBA" id="ARBA00022801"/>
    </source>
</evidence>
<dbReference type="GO" id="GO:0050263">
    <property type="term" value="F:ribosylpyrimidine nucleosidase activity"/>
    <property type="evidence" value="ECO:0007669"/>
    <property type="project" value="UniProtKB-EC"/>
</dbReference>
<proteinExistence type="predicted"/>
<evidence type="ECO:0000256" key="2">
    <source>
        <dbReference type="ARBA" id="ARBA00023295"/>
    </source>
</evidence>
<dbReference type="GO" id="GO:0006152">
    <property type="term" value="P:purine nucleoside catabolic process"/>
    <property type="evidence" value="ECO:0007669"/>
    <property type="project" value="TreeGrafter"/>
</dbReference>
<dbReference type="GO" id="GO:0008477">
    <property type="term" value="F:purine nucleosidase activity"/>
    <property type="evidence" value="ECO:0007669"/>
    <property type="project" value="TreeGrafter"/>
</dbReference>
<reference evidence="4 5" key="1">
    <citation type="submission" date="2019-03" db="EMBL/GenBank/DDBJ databases">
        <authorList>
            <consortium name="Pathogen Informatics"/>
        </authorList>
    </citation>
    <scope>NUCLEOTIDE SEQUENCE [LARGE SCALE GENOMIC DNA]</scope>
    <source>
        <strain evidence="4 5">NCTC12998</strain>
    </source>
</reference>
<dbReference type="InterPro" id="IPR001910">
    <property type="entry name" value="Inosine/uridine_hydrolase_dom"/>
</dbReference>
<gene>
    <name evidence="4" type="primary">rihB</name>
    <name evidence="4" type="ORF">NCTC12998_07894</name>
</gene>
<protein>
    <submittedName>
        <fullName evidence="4">Pyrimidine-specific ribonucleoside hydrolase rihB</fullName>
        <ecNumber evidence="4">3.2.2.8</ecNumber>
    </submittedName>
</protein>
<evidence type="ECO:0000313" key="4">
    <source>
        <dbReference type="EMBL" id="VFS94207.1"/>
    </source>
</evidence>
<dbReference type="InterPro" id="IPR036452">
    <property type="entry name" value="Ribo_hydro-like"/>
</dbReference>
<accession>A0A485DBR9</accession>
<dbReference type="EMBL" id="CAADJE010000044">
    <property type="protein sequence ID" value="VFS94207.1"/>
    <property type="molecule type" value="Genomic_DNA"/>
</dbReference>
<name>A0A485DBR9_RAOPL</name>
<keyword evidence="2 4" id="KW-0326">Glycosidase</keyword>
<evidence type="ECO:0000313" key="5">
    <source>
        <dbReference type="Proteomes" id="UP000345637"/>
    </source>
</evidence>
<feature type="domain" description="Inosine/uridine-preferring nucleoside hydrolase" evidence="3">
    <location>
        <begin position="29"/>
        <end position="84"/>
    </location>
</feature>
<dbReference type="EC" id="3.2.2.8" evidence="4"/>
<dbReference type="GO" id="GO:0005829">
    <property type="term" value="C:cytosol"/>
    <property type="evidence" value="ECO:0007669"/>
    <property type="project" value="TreeGrafter"/>
</dbReference>
<dbReference type="Pfam" id="PF01156">
    <property type="entry name" value="IU_nuc_hydro"/>
    <property type="match status" value="1"/>
</dbReference>
<dbReference type="Gene3D" id="3.90.245.10">
    <property type="entry name" value="Ribonucleoside hydrolase-like"/>
    <property type="match status" value="1"/>
</dbReference>
<sequence>MASIALAYASYGRTSLPRQPARPCSLWHHQAIGELICNHPGEITLIATGPLTNVAIALQLYPDIVGTVKNIVIMGGVFNVAGYIKDTNFGFGS</sequence>
<dbReference type="PANTHER" id="PTHR12304">
    <property type="entry name" value="INOSINE-URIDINE PREFERRING NUCLEOSIDE HYDROLASE"/>
    <property type="match status" value="1"/>
</dbReference>
<dbReference type="Proteomes" id="UP000345637">
    <property type="component" value="Unassembled WGS sequence"/>
</dbReference>
<dbReference type="PANTHER" id="PTHR12304:SF4">
    <property type="entry name" value="URIDINE NUCLEOSIDASE"/>
    <property type="match status" value="1"/>
</dbReference>
<dbReference type="AlphaFoldDB" id="A0A485DBR9"/>
<evidence type="ECO:0000259" key="3">
    <source>
        <dbReference type="Pfam" id="PF01156"/>
    </source>
</evidence>